<organism evidence="8 9">
    <name type="scientific">Effusibacillus consociatus</name>
    <dbReference type="NCBI Taxonomy" id="1117041"/>
    <lineage>
        <taxon>Bacteria</taxon>
        <taxon>Bacillati</taxon>
        <taxon>Bacillota</taxon>
        <taxon>Bacilli</taxon>
        <taxon>Bacillales</taxon>
        <taxon>Alicyclobacillaceae</taxon>
        <taxon>Effusibacillus</taxon>
    </lineage>
</organism>
<evidence type="ECO:0000256" key="4">
    <source>
        <dbReference type="ARBA" id="ARBA00022989"/>
    </source>
</evidence>
<accession>A0ABV9Q7X3</accession>
<dbReference type="InterPro" id="IPR020846">
    <property type="entry name" value="MFS_dom"/>
</dbReference>
<evidence type="ECO:0000256" key="3">
    <source>
        <dbReference type="ARBA" id="ARBA00022692"/>
    </source>
</evidence>
<feature type="transmembrane region" description="Helical" evidence="6">
    <location>
        <begin position="70"/>
        <end position="92"/>
    </location>
</feature>
<protein>
    <recommendedName>
        <fullName evidence="7">Major facilitator superfamily (MFS) profile domain-containing protein</fullName>
    </recommendedName>
</protein>
<evidence type="ECO:0000313" key="8">
    <source>
        <dbReference type="EMBL" id="MFC4769914.1"/>
    </source>
</evidence>
<proteinExistence type="predicted"/>
<gene>
    <name evidence="8" type="ORF">ACFO8Q_21745</name>
</gene>
<reference evidence="9" key="1">
    <citation type="journal article" date="2019" name="Int. J. Syst. Evol. Microbiol.">
        <title>The Global Catalogue of Microorganisms (GCM) 10K type strain sequencing project: providing services to taxonomists for standard genome sequencing and annotation.</title>
        <authorList>
            <consortium name="The Broad Institute Genomics Platform"/>
            <consortium name="The Broad Institute Genome Sequencing Center for Infectious Disease"/>
            <person name="Wu L."/>
            <person name="Ma J."/>
        </authorList>
    </citation>
    <scope>NUCLEOTIDE SEQUENCE [LARGE SCALE GENOMIC DNA]</scope>
    <source>
        <strain evidence="9">WYCCWR 12678</strain>
    </source>
</reference>
<dbReference type="EMBL" id="JBHSHC010000150">
    <property type="protein sequence ID" value="MFC4769914.1"/>
    <property type="molecule type" value="Genomic_DNA"/>
</dbReference>
<evidence type="ECO:0000256" key="6">
    <source>
        <dbReference type="SAM" id="Phobius"/>
    </source>
</evidence>
<evidence type="ECO:0000256" key="2">
    <source>
        <dbReference type="ARBA" id="ARBA00022448"/>
    </source>
</evidence>
<keyword evidence="5 6" id="KW-0472">Membrane</keyword>
<dbReference type="Gene3D" id="1.20.1250.20">
    <property type="entry name" value="MFS general substrate transporter like domains"/>
    <property type="match status" value="1"/>
</dbReference>
<evidence type="ECO:0000256" key="5">
    <source>
        <dbReference type="ARBA" id="ARBA00023136"/>
    </source>
</evidence>
<evidence type="ECO:0000259" key="7">
    <source>
        <dbReference type="PROSITE" id="PS50850"/>
    </source>
</evidence>
<evidence type="ECO:0000256" key="1">
    <source>
        <dbReference type="ARBA" id="ARBA00004651"/>
    </source>
</evidence>
<keyword evidence="4 6" id="KW-1133">Transmembrane helix</keyword>
<keyword evidence="9" id="KW-1185">Reference proteome</keyword>
<dbReference type="InterPro" id="IPR036259">
    <property type="entry name" value="MFS_trans_sf"/>
</dbReference>
<keyword evidence="2" id="KW-0813">Transport</keyword>
<comment type="subcellular location">
    <subcellularLocation>
        <location evidence="1">Cell membrane</location>
        <topology evidence="1">Multi-pass membrane protein</topology>
    </subcellularLocation>
</comment>
<sequence length="107" mass="10929">MITEHALPAIVVHVLSATALGFGQSALTALVSELDPNARGAVLALNSSAMYAGMVSATAISAALLQFGSFLSIGIMCAVAALAVLPITSYLVKEHEANRSSMAAERI</sequence>
<feature type="transmembrane region" description="Helical" evidence="6">
    <location>
        <begin position="43"/>
        <end position="64"/>
    </location>
</feature>
<comment type="caution">
    <text evidence="8">The sequence shown here is derived from an EMBL/GenBank/DDBJ whole genome shotgun (WGS) entry which is preliminary data.</text>
</comment>
<feature type="transmembrane region" description="Helical" evidence="6">
    <location>
        <begin position="6"/>
        <end position="31"/>
    </location>
</feature>
<dbReference type="SUPFAM" id="SSF103473">
    <property type="entry name" value="MFS general substrate transporter"/>
    <property type="match status" value="1"/>
</dbReference>
<keyword evidence="3 6" id="KW-0812">Transmembrane</keyword>
<dbReference type="PROSITE" id="PS50850">
    <property type="entry name" value="MFS"/>
    <property type="match status" value="1"/>
</dbReference>
<dbReference type="RefSeq" id="WP_380028990.1">
    <property type="nucleotide sequence ID" value="NZ_JBHSHC010000150.1"/>
</dbReference>
<dbReference type="Proteomes" id="UP001596002">
    <property type="component" value="Unassembled WGS sequence"/>
</dbReference>
<evidence type="ECO:0000313" key="9">
    <source>
        <dbReference type="Proteomes" id="UP001596002"/>
    </source>
</evidence>
<name>A0ABV9Q7X3_9BACL</name>
<feature type="domain" description="Major facilitator superfamily (MFS) profile" evidence="7">
    <location>
        <begin position="1"/>
        <end position="107"/>
    </location>
</feature>